<name>A0ABP7LMR6_9SPHN</name>
<dbReference type="Gene3D" id="1.10.10.10">
    <property type="entry name" value="Winged helix-like DNA-binding domain superfamily/Winged helix DNA-binding domain"/>
    <property type="match status" value="1"/>
</dbReference>
<protein>
    <recommendedName>
        <fullName evidence="1">HTH luxR-type domain-containing protein</fullName>
    </recommendedName>
</protein>
<organism evidence="2 3">
    <name type="scientific">Sphingomonas limnosediminicola</name>
    <dbReference type="NCBI Taxonomy" id="940133"/>
    <lineage>
        <taxon>Bacteria</taxon>
        <taxon>Pseudomonadati</taxon>
        <taxon>Pseudomonadota</taxon>
        <taxon>Alphaproteobacteria</taxon>
        <taxon>Sphingomonadales</taxon>
        <taxon>Sphingomonadaceae</taxon>
        <taxon>Sphingomonas</taxon>
    </lineage>
</organism>
<gene>
    <name evidence="2" type="ORF">GCM10022276_20800</name>
</gene>
<evidence type="ECO:0000259" key="1">
    <source>
        <dbReference type="PROSITE" id="PS50043"/>
    </source>
</evidence>
<dbReference type="InterPro" id="IPR000792">
    <property type="entry name" value="Tscrpt_reg_LuxR_C"/>
</dbReference>
<dbReference type="SUPFAM" id="SSF46894">
    <property type="entry name" value="C-terminal effector domain of the bipartite response regulators"/>
    <property type="match status" value="1"/>
</dbReference>
<evidence type="ECO:0000313" key="2">
    <source>
        <dbReference type="EMBL" id="GAA3901902.1"/>
    </source>
</evidence>
<evidence type="ECO:0000313" key="3">
    <source>
        <dbReference type="Proteomes" id="UP001500827"/>
    </source>
</evidence>
<dbReference type="Pfam" id="PF00196">
    <property type="entry name" value="GerE"/>
    <property type="match status" value="1"/>
</dbReference>
<keyword evidence="3" id="KW-1185">Reference proteome</keyword>
<sequence>MASVMSAEEEFRAKRPVDLSRLSESERGVLRLLAEGHTAKSIAHAIETTPAAVNERLREARRKTGVGSSRELARLLKAQEIRHEQIGVGRGPSRRAPFPDRDVQPWRPQTGVLAMLGIFVVAAAGAVTLMTQTSPVTTNVDDPLIGTPLVNGPDLATLHERVRSEARDQTWAGPLESAIRARVMQIPLVGKDGNVLRVTCGSSLCEIAGTLIGPKDKAELDDQNSQINRTVKDLQVPPLPDDLAKLGLKMEAATFTSGKGKPDKLAFLLYYSRK</sequence>
<dbReference type="InterPro" id="IPR036388">
    <property type="entry name" value="WH-like_DNA-bd_sf"/>
</dbReference>
<dbReference type="InterPro" id="IPR016032">
    <property type="entry name" value="Sig_transdc_resp-reg_C-effctor"/>
</dbReference>
<dbReference type="SMART" id="SM00421">
    <property type="entry name" value="HTH_LUXR"/>
    <property type="match status" value="1"/>
</dbReference>
<reference evidence="3" key="1">
    <citation type="journal article" date="2019" name="Int. J. Syst. Evol. Microbiol.">
        <title>The Global Catalogue of Microorganisms (GCM) 10K type strain sequencing project: providing services to taxonomists for standard genome sequencing and annotation.</title>
        <authorList>
            <consortium name="The Broad Institute Genomics Platform"/>
            <consortium name="The Broad Institute Genome Sequencing Center for Infectious Disease"/>
            <person name="Wu L."/>
            <person name="Ma J."/>
        </authorList>
    </citation>
    <scope>NUCLEOTIDE SEQUENCE [LARGE SCALE GENOMIC DNA]</scope>
    <source>
        <strain evidence="3">JCM 17543</strain>
    </source>
</reference>
<feature type="domain" description="HTH luxR-type" evidence="1">
    <location>
        <begin position="15"/>
        <end position="80"/>
    </location>
</feature>
<dbReference type="Proteomes" id="UP001500827">
    <property type="component" value="Unassembled WGS sequence"/>
</dbReference>
<accession>A0ABP7LMR6</accession>
<dbReference type="PROSITE" id="PS50043">
    <property type="entry name" value="HTH_LUXR_2"/>
    <property type="match status" value="1"/>
</dbReference>
<proteinExistence type="predicted"/>
<comment type="caution">
    <text evidence="2">The sequence shown here is derived from an EMBL/GenBank/DDBJ whole genome shotgun (WGS) entry which is preliminary data.</text>
</comment>
<dbReference type="EMBL" id="BAABBM010000001">
    <property type="protein sequence ID" value="GAA3901902.1"/>
    <property type="molecule type" value="Genomic_DNA"/>
</dbReference>